<evidence type="ECO:0000313" key="3">
    <source>
        <dbReference type="EMBL" id="EIE20561.1"/>
    </source>
</evidence>
<feature type="region of interest" description="Disordered" evidence="1">
    <location>
        <begin position="133"/>
        <end position="212"/>
    </location>
</feature>
<dbReference type="GeneID" id="17038537"/>
<sequence>MQQMQYSGGGVGMKRQATWDALPDIDFFSIPVDDFFETYVEELGARGSGLPADAAPLEGTPLTSGELDPVLEHYPHSGTQQMDGLMTPAIAQQAAQAQAFVPAEGLPIQNGMPQVPLEPLHPMANLVTSGFEAPAHRRSGSGSQGSGSWNAAAHKGSGNFSNEDSPEDGDDDSTPGARNGNKRQAKAKRNARQQDQNKQAQQRYRERRKQKFQEMEQTLEQLSSQVQDMQAVQSTNAVLQGKAQELEGKLQEKELEIEALRAALAKSGANQATLNLPVEKMEYAAIKPAECDRYREHKEKRREEEVARLQREWAACTDTLRSFVDQHNLRHVDPSGAGVAPGIVAQVGDLVRQGCQLCQSAMRAEGIKVLALMSRDVAQMAHISCHIERAKWERILDVLRLTESQAEQLLELRKVHLRNLRSLFEDRQRLNLQAMSLILPKDVGRRQIPDAATLESRMDCMRITSSYSCAALNNVHLDSILDDIKCNLRKEQRTVMELNYMTMHKVLTPIQSGLFVVEAFPGHPDCLALGNIMAKRHGGEPLLDCHPTSSEEKLDGQRADDYRLTNTAWVAAKSGLIKAGR</sequence>
<dbReference type="RefSeq" id="XP_005645105.1">
    <property type="nucleotide sequence ID" value="XM_005645048.1"/>
</dbReference>
<organism evidence="3 4">
    <name type="scientific">Coccomyxa subellipsoidea (strain C-169)</name>
    <name type="common">Green microalga</name>
    <dbReference type="NCBI Taxonomy" id="574566"/>
    <lineage>
        <taxon>Eukaryota</taxon>
        <taxon>Viridiplantae</taxon>
        <taxon>Chlorophyta</taxon>
        <taxon>core chlorophytes</taxon>
        <taxon>Trebouxiophyceae</taxon>
        <taxon>Trebouxiophyceae incertae sedis</taxon>
        <taxon>Coccomyxaceae</taxon>
        <taxon>Coccomyxa</taxon>
        <taxon>Coccomyxa subellipsoidea</taxon>
    </lineage>
</organism>
<feature type="compositionally biased region" description="Low complexity" evidence="1">
    <location>
        <begin position="193"/>
        <end position="202"/>
    </location>
</feature>
<name>I0YQ92_COCSC</name>
<comment type="caution">
    <text evidence="3">The sequence shown here is derived from an EMBL/GenBank/DDBJ whole genome shotgun (WGS) entry which is preliminary data.</text>
</comment>
<accession>I0YQ92</accession>
<feature type="compositionally biased region" description="Acidic residues" evidence="1">
    <location>
        <begin position="164"/>
        <end position="173"/>
    </location>
</feature>
<evidence type="ECO:0000313" key="4">
    <source>
        <dbReference type="Proteomes" id="UP000007264"/>
    </source>
</evidence>
<dbReference type="KEGG" id="csl:COCSUDRAFT_67421"/>
<dbReference type="PROSITE" id="PS00036">
    <property type="entry name" value="BZIP_BASIC"/>
    <property type="match status" value="1"/>
</dbReference>
<dbReference type="InterPro" id="IPR046347">
    <property type="entry name" value="bZIP_sf"/>
</dbReference>
<reference evidence="3 4" key="1">
    <citation type="journal article" date="2012" name="Genome Biol.">
        <title>The genome of the polar eukaryotic microalga coccomyxa subellipsoidea reveals traits of cold adaptation.</title>
        <authorList>
            <person name="Blanc G."/>
            <person name="Agarkova I."/>
            <person name="Grimwood J."/>
            <person name="Kuo A."/>
            <person name="Brueggeman A."/>
            <person name="Dunigan D."/>
            <person name="Gurnon J."/>
            <person name="Ladunga I."/>
            <person name="Lindquist E."/>
            <person name="Lucas S."/>
            <person name="Pangilinan J."/>
            <person name="Proschold T."/>
            <person name="Salamov A."/>
            <person name="Schmutz J."/>
            <person name="Weeks D."/>
            <person name="Yamada T."/>
            <person name="Claverie J.M."/>
            <person name="Grigoriev I."/>
            <person name="Van Etten J."/>
            <person name="Lomsadze A."/>
            <person name="Borodovsky M."/>
        </authorList>
    </citation>
    <scope>NUCLEOTIDE SEQUENCE [LARGE SCALE GENOMIC DNA]</scope>
    <source>
        <strain evidence="3 4">C-169</strain>
    </source>
</reference>
<dbReference type="SMART" id="SM00338">
    <property type="entry name" value="BRLZ"/>
    <property type="match status" value="1"/>
</dbReference>
<dbReference type="InterPro" id="IPR004827">
    <property type="entry name" value="bZIP"/>
</dbReference>
<keyword evidence="4" id="KW-1185">Reference proteome</keyword>
<dbReference type="EMBL" id="AGSI01000015">
    <property type="protein sequence ID" value="EIE20561.1"/>
    <property type="molecule type" value="Genomic_DNA"/>
</dbReference>
<evidence type="ECO:0000256" key="1">
    <source>
        <dbReference type="SAM" id="MobiDB-lite"/>
    </source>
</evidence>
<proteinExistence type="predicted"/>
<dbReference type="GO" id="GO:0003700">
    <property type="term" value="F:DNA-binding transcription factor activity"/>
    <property type="evidence" value="ECO:0007669"/>
    <property type="project" value="InterPro"/>
</dbReference>
<gene>
    <name evidence="3" type="ORF">COCSUDRAFT_67421</name>
</gene>
<dbReference type="Proteomes" id="UP000007264">
    <property type="component" value="Unassembled WGS sequence"/>
</dbReference>
<dbReference type="AlphaFoldDB" id="I0YQ92"/>
<dbReference type="OrthoDB" id="510453at2759"/>
<evidence type="ECO:0000259" key="2">
    <source>
        <dbReference type="PROSITE" id="PS00036"/>
    </source>
</evidence>
<feature type="domain" description="BZIP" evidence="2">
    <location>
        <begin position="192"/>
        <end position="207"/>
    </location>
</feature>
<dbReference type="SUPFAM" id="SSF57959">
    <property type="entry name" value="Leucine zipper domain"/>
    <property type="match status" value="1"/>
</dbReference>
<protein>
    <recommendedName>
        <fullName evidence="2">BZIP domain-containing protein</fullName>
    </recommendedName>
</protein>
<feature type="compositionally biased region" description="Basic residues" evidence="1">
    <location>
        <begin position="180"/>
        <end position="191"/>
    </location>
</feature>